<feature type="compositionally biased region" description="Low complexity" evidence="1">
    <location>
        <begin position="548"/>
        <end position="566"/>
    </location>
</feature>
<feature type="region of interest" description="Disordered" evidence="1">
    <location>
        <begin position="13"/>
        <end position="42"/>
    </location>
</feature>
<accession>A0AAN9YTT6</accession>
<feature type="compositionally biased region" description="Basic and acidic residues" evidence="1">
    <location>
        <begin position="602"/>
        <end position="618"/>
    </location>
</feature>
<comment type="caution">
    <text evidence="2">The sequence shown here is derived from an EMBL/GenBank/DDBJ whole genome shotgun (WGS) entry which is preliminary data.</text>
</comment>
<feature type="region of interest" description="Disordered" evidence="1">
    <location>
        <begin position="227"/>
        <end position="246"/>
    </location>
</feature>
<gene>
    <name evidence="2" type="ORF">SLS62_004364</name>
</gene>
<feature type="region of interest" description="Disordered" evidence="1">
    <location>
        <begin position="548"/>
        <end position="628"/>
    </location>
</feature>
<dbReference type="EMBL" id="JAKJXP020000026">
    <property type="protein sequence ID" value="KAK7753740.1"/>
    <property type="molecule type" value="Genomic_DNA"/>
</dbReference>
<dbReference type="AlphaFoldDB" id="A0AAN9YTT6"/>
<feature type="region of interest" description="Disordered" evidence="1">
    <location>
        <begin position="296"/>
        <end position="342"/>
    </location>
</feature>
<reference evidence="2 3" key="1">
    <citation type="submission" date="2024-02" db="EMBL/GenBank/DDBJ databases">
        <title>De novo assembly and annotation of 12 fungi associated with fruit tree decline syndrome in Ontario, Canada.</title>
        <authorList>
            <person name="Sulman M."/>
            <person name="Ellouze W."/>
            <person name="Ilyukhin E."/>
        </authorList>
    </citation>
    <scope>NUCLEOTIDE SEQUENCE [LARGE SCALE GENOMIC DNA]</scope>
    <source>
        <strain evidence="2 3">M11/M66-122</strain>
    </source>
</reference>
<protein>
    <submittedName>
        <fullName evidence="2">Uncharacterized protein</fullName>
    </submittedName>
</protein>
<feature type="region of interest" description="Disordered" evidence="1">
    <location>
        <begin position="479"/>
        <end position="518"/>
    </location>
</feature>
<feature type="compositionally biased region" description="Low complexity" evidence="1">
    <location>
        <begin position="720"/>
        <end position="745"/>
    </location>
</feature>
<evidence type="ECO:0000313" key="3">
    <source>
        <dbReference type="Proteomes" id="UP001320420"/>
    </source>
</evidence>
<feature type="region of interest" description="Disordered" evidence="1">
    <location>
        <begin position="253"/>
        <end position="276"/>
    </location>
</feature>
<evidence type="ECO:0000313" key="2">
    <source>
        <dbReference type="EMBL" id="KAK7753740.1"/>
    </source>
</evidence>
<evidence type="ECO:0000256" key="1">
    <source>
        <dbReference type="SAM" id="MobiDB-lite"/>
    </source>
</evidence>
<feature type="region of interest" description="Disordered" evidence="1">
    <location>
        <begin position="717"/>
        <end position="745"/>
    </location>
</feature>
<proteinExistence type="predicted"/>
<dbReference type="Proteomes" id="UP001320420">
    <property type="component" value="Unassembled WGS sequence"/>
</dbReference>
<name>A0AAN9YTT6_9PEZI</name>
<sequence length="745" mass="83262">MSVELGTDSMLMKQASAYASPNNSKRGSRHRKRNKQQDVAGRAWREKQIRTLAQTWNTEVEDIVESFPQPIVYKGFLEQLLLSARYYPRNVLVPLIQEAQEERSRGLRRTAGRSSSNNNNNKGAVAAKELECFLPCDVTRALERAREALRESEVLWHPKTPPPCEVEPKAEPMGGTFAPVTPSYTQEHITGVDGQENTRNTSCKGQNINVHQPLRNDVECHGVLHSTSKSEAGGSMPSDDNDDDEDAYLAGLTCEASQQRSKNNRDRNDESDDSDAFLLRPLKRRRHHWSGGARLVAAAASASSPQLQPEEEEEQEQEEEDQDHHQPDAVAPAGLTAASDDPKVRDVIQTLEGDPTLCHKMRWYVARHVRREYQAGLSPSRQTYRRRIGEHRRTSAGRTWAVGLPDRPFNRLDFEATRAQVGFRRGQEGWERQTITRILQSAYERYGWCEVIAGEEVDGVLLEAGADLTLWDDLEEHSAATAAQKKKGEGDKESQLVTRGRRQVTTPPPTPPNHHQGSPIEIIEIESSPEPSPPSCYPADSAAEKNSSWGSFVASSSGAQSSTNKSTATKKRGRGTTSVDDDDPPPPALISTPPASRGVNSDSRKPALQDGGKGKEWQEWPPLPQKVKSSQELTVLWAEVEQLKAQAERDRLAKERLIRDQKAAQGALLAEMRLLREAAEKERARCWNQKRLKRRRNDRRMRRYLRKLKELEAEVEELSSELSSPSCSSSSSSSDEDPTSTASSE</sequence>
<keyword evidence="3" id="KW-1185">Reference proteome</keyword>
<organism evidence="2 3">
    <name type="scientific">Diatrype stigma</name>
    <dbReference type="NCBI Taxonomy" id="117547"/>
    <lineage>
        <taxon>Eukaryota</taxon>
        <taxon>Fungi</taxon>
        <taxon>Dikarya</taxon>
        <taxon>Ascomycota</taxon>
        <taxon>Pezizomycotina</taxon>
        <taxon>Sordariomycetes</taxon>
        <taxon>Xylariomycetidae</taxon>
        <taxon>Xylariales</taxon>
        <taxon>Diatrypaceae</taxon>
        <taxon>Diatrype</taxon>
    </lineage>
</organism>
<feature type="compositionally biased region" description="Acidic residues" evidence="1">
    <location>
        <begin position="309"/>
        <end position="321"/>
    </location>
</feature>